<comment type="caution">
    <text evidence="1">The sequence shown here is derived from an EMBL/GenBank/DDBJ whole genome shotgun (WGS) entry which is preliminary data.</text>
</comment>
<reference evidence="1" key="2">
    <citation type="journal article" date="2020" name="Microorganisms">
        <title>Osmotic Adaptation and Compatible Solute Biosynthesis of Phototrophic Bacteria as Revealed from Genome Analyses.</title>
        <authorList>
            <person name="Imhoff J.F."/>
            <person name="Rahn T."/>
            <person name="Kunzel S."/>
            <person name="Keller A."/>
            <person name="Neulinger S.C."/>
        </authorList>
    </citation>
    <scope>NUCLEOTIDE SEQUENCE</scope>
    <source>
        <strain evidence="1">DSM 9154</strain>
    </source>
</reference>
<gene>
    <name evidence="1" type="ORF">CKO21_17960</name>
</gene>
<organism evidence="1 2">
    <name type="scientific">Rhodovibrio salinarum</name>
    <dbReference type="NCBI Taxonomy" id="1087"/>
    <lineage>
        <taxon>Bacteria</taxon>
        <taxon>Pseudomonadati</taxon>
        <taxon>Pseudomonadota</taxon>
        <taxon>Alphaproteobacteria</taxon>
        <taxon>Rhodospirillales</taxon>
        <taxon>Rhodovibrionaceae</taxon>
        <taxon>Rhodovibrio</taxon>
    </lineage>
</organism>
<sequence length="447" mass="48933">MRDILARLSFGYSTVCPSPLGAVCKGEFMTCLRLRMAICLALVLAASPALAAQNWPRSCDWRDPVSCFGTFHDGRALVPTGSVESLDKAPVYGYIDYDGQMAIAPRFEKAAPFANGLAQVKLDGKWGYIDTSGAFVISPHYDSANSFNAAGVAVVEEGEEFSLIDRTGAVVKRFPLGARYLEPGNQSELSLTPIEVPVVPKVWNAASETVLTLPDKTMRVEPAPSVEGGLFVLIRDSRYRGQWGLLDADGAWIVAPETLHTRYLPKTDGEAFALKRDDGWQLVDRQGQALTQPVFRTISLVAPGIWYVRQQDRTKLLLGNDGNTLVSLGKRPRQINRDELPTYFQIDEGVVIINAAGEVVTKTFADFDSGRVKGDYLWIYDKESQPVEPFSPDGTAVLDDETTARLEDYYVTPLPATAANEATLPLAELRPKDVNAAPAILSREARS</sequence>
<evidence type="ECO:0008006" key="3">
    <source>
        <dbReference type="Google" id="ProtNLM"/>
    </source>
</evidence>
<dbReference type="InterPro" id="IPR032774">
    <property type="entry name" value="WG_beta_rep"/>
</dbReference>
<dbReference type="RefSeq" id="WP_081728336.1">
    <property type="nucleotide sequence ID" value="NZ_NRRE01000034.1"/>
</dbReference>
<evidence type="ECO:0000313" key="2">
    <source>
        <dbReference type="Proteomes" id="UP000778970"/>
    </source>
</evidence>
<dbReference type="PANTHER" id="PTHR37841:SF1">
    <property type="entry name" value="DUF3298 DOMAIN-CONTAINING PROTEIN"/>
    <property type="match status" value="1"/>
</dbReference>
<keyword evidence="2" id="KW-1185">Reference proteome</keyword>
<proteinExistence type="predicted"/>
<dbReference type="Proteomes" id="UP000778970">
    <property type="component" value="Unassembled WGS sequence"/>
</dbReference>
<dbReference type="PANTHER" id="PTHR37841">
    <property type="entry name" value="GLR2918 PROTEIN"/>
    <property type="match status" value="1"/>
</dbReference>
<reference evidence="1" key="1">
    <citation type="submission" date="2017-08" db="EMBL/GenBank/DDBJ databases">
        <authorList>
            <person name="Imhoff J.F."/>
            <person name="Rahn T."/>
            <person name="Kuenzel S."/>
            <person name="Neulinger S.C."/>
        </authorList>
    </citation>
    <scope>NUCLEOTIDE SEQUENCE</scope>
    <source>
        <strain evidence="1">DSM 9154</strain>
    </source>
</reference>
<dbReference type="SUPFAM" id="SSF69360">
    <property type="entry name" value="Cell wall binding repeat"/>
    <property type="match status" value="1"/>
</dbReference>
<accession>A0A934V248</accession>
<protein>
    <recommendedName>
        <fullName evidence="3">WG containing repeat-containing protein</fullName>
    </recommendedName>
</protein>
<evidence type="ECO:0000313" key="1">
    <source>
        <dbReference type="EMBL" id="MBK1699133.1"/>
    </source>
</evidence>
<name>A0A934V248_9PROT</name>
<dbReference type="Pfam" id="PF14903">
    <property type="entry name" value="WG_beta_rep"/>
    <property type="match status" value="1"/>
</dbReference>
<dbReference type="AlphaFoldDB" id="A0A934V248"/>
<dbReference type="EMBL" id="NRRE01000034">
    <property type="protein sequence ID" value="MBK1699133.1"/>
    <property type="molecule type" value="Genomic_DNA"/>
</dbReference>